<dbReference type="SUPFAM" id="SSF55961">
    <property type="entry name" value="Bet v1-like"/>
    <property type="match status" value="1"/>
</dbReference>
<gene>
    <name evidence="1" type="ORF">GCM10009107_22570</name>
</gene>
<proteinExistence type="predicted"/>
<dbReference type="Proteomes" id="UP001500279">
    <property type="component" value="Unassembled WGS sequence"/>
</dbReference>
<dbReference type="RefSeq" id="WP_141290197.1">
    <property type="nucleotide sequence ID" value="NZ_BAAAEW010000011.1"/>
</dbReference>
<keyword evidence="2" id="KW-1185">Reference proteome</keyword>
<comment type="caution">
    <text evidence="1">The sequence shown here is derived from an EMBL/GenBank/DDBJ whole genome shotgun (WGS) entry which is preliminary data.</text>
</comment>
<evidence type="ECO:0008006" key="3">
    <source>
        <dbReference type="Google" id="ProtNLM"/>
    </source>
</evidence>
<evidence type="ECO:0000313" key="2">
    <source>
        <dbReference type="Proteomes" id="UP001500279"/>
    </source>
</evidence>
<dbReference type="InterPro" id="IPR023393">
    <property type="entry name" value="START-like_dom_sf"/>
</dbReference>
<accession>A0ABP3V7B9</accession>
<evidence type="ECO:0000313" key="1">
    <source>
        <dbReference type="EMBL" id="GAA0750622.1"/>
    </source>
</evidence>
<reference evidence="2" key="1">
    <citation type="journal article" date="2019" name="Int. J. Syst. Evol. Microbiol.">
        <title>The Global Catalogue of Microorganisms (GCM) 10K type strain sequencing project: providing services to taxonomists for standard genome sequencing and annotation.</title>
        <authorList>
            <consortium name="The Broad Institute Genomics Platform"/>
            <consortium name="The Broad Institute Genome Sequencing Center for Infectious Disease"/>
            <person name="Wu L."/>
            <person name="Ma J."/>
        </authorList>
    </citation>
    <scope>NUCLEOTIDE SEQUENCE [LARGE SCALE GENOMIC DNA]</scope>
    <source>
        <strain evidence="2">JCM 15503</strain>
    </source>
</reference>
<name>A0ABP3V7B9_9BURK</name>
<organism evidence="1 2">
    <name type="scientific">Ideonella azotifigens</name>
    <dbReference type="NCBI Taxonomy" id="513160"/>
    <lineage>
        <taxon>Bacteria</taxon>
        <taxon>Pseudomonadati</taxon>
        <taxon>Pseudomonadota</taxon>
        <taxon>Betaproteobacteria</taxon>
        <taxon>Burkholderiales</taxon>
        <taxon>Sphaerotilaceae</taxon>
        <taxon>Ideonella</taxon>
    </lineage>
</organism>
<protein>
    <recommendedName>
        <fullName evidence="3">SRPBCC family protein</fullName>
    </recommendedName>
</protein>
<dbReference type="EMBL" id="BAAAEW010000011">
    <property type="protein sequence ID" value="GAA0750622.1"/>
    <property type="molecule type" value="Genomic_DNA"/>
</dbReference>
<dbReference type="Gene3D" id="3.30.530.20">
    <property type="match status" value="1"/>
</dbReference>
<sequence>MNTIGLDIAYPVPAAAVMEAFWRAEHWPGLTEHVTGITFHYEDAQCQVLTMAVNSRGSHASFQTMRCRQRNRIYYFQPTPPAFLRMHGGYWEITPTEQGCKAVSHHEFVVNEDEARHFASTVLGWDGQGDVAERIGELLRANSRQTMEALRNALASAQAESAAVATDVA</sequence>